<reference evidence="2 3" key="1">
    <citation type="submission" date="2024-01" db="EMBL/GenBank/DDBJ databases">
        <title>The genomes of 5 underutilized Papilionoideae crops provide insights into root nodulation and disease resistanc.</title>
        <authorList>
            <person name="Yuan L."/>
        </authorList>
    </citation>
    <scope>NUCLEOTIDE SEQUENCE [LARGE SCALE GENOMIC DNA]</scope>
    <source>
        <strain evidence="2">ZHUSHIDOU_FW_LH</strain>
        <tissue evidence="2">Leaf</tissue>
    </source>
</reference>
<evidence type="ECO:0000256" key="1">
    <source>
        <dbReference type="SAM" id="Phobius"/>
    </source>
</evidence>
<organism evidence="2 3">
    <name type="scientific">Crotalaria pallida</name>
    <name type="common">Smooth rattlebox</name>
    <name type="synonym">Crotalaria striata</name>
    <dbReference type="NCBI Taxonomy" id="3830"/>
    <lineage>
        <taxon>Eukaryota</taxon>
        <taxon>Viridiplantae</taxon>
        <taxon>Streptophyta</taxon>
        <taxon>Embryophyta</taxon>
        <taxon>Tracheophyta</taxon>
        <taxon>Spermatophyta</taxon>
        <taxon>Magnoliopsida</taxon>
        <taxon>eudicotyledons</taxon>
        <taxon>Gunneridae</taxon>
        <taxon>Pentapetalae</taxon>
        <taxon>rosids</taxon>
        <taxon>fabids</taxon>
        <taxon>Fabales</taxon>
        <taxon>Fabaceae</taxon>
        <taxon>Papilionoideae</taxon>
        <taxon>50 kb inversion clade</taxon>
        <taxon>genistoids sensu lato</taxon>
        <taxon>core genistoids</taxon>
        <taxon>Crotalarieae</taxon>
        <taxon>Crotalaria</taxon>
    </lineage>
</organism>
<comment type="caution">
    <text evidence="2">The sequence shown here is derived from an EMBL/GenBank/DDBJ whole genome shotgun (WGS) entry which is preliminary data.</text>
</comment>
<keyword evidence="1" id="KW-0472">Membrane</keyword>
<sequence>MLVSHKRRMIYTYMSFSISVGIVFFSSYFFSKHHATSKQAYSYRKAGNAVWSFQLCSAPKANNITTRRRSSTLHSYSLCILMAGT</sequence>
<keyword evidence="1" id="KW-1133">Transmembrane helix</keyword>
<dbReference type="EMBL" id="JAYWIO010000003">
    <property type="protein sequence ID" value="KAK7275621.1"/>
    <property type="molecule type" value="Genomic_DNA"/>
</dbReference>
<keyword evidence="1" id="KW-0812">Transmembrane</keyword>
<dbReference type="AlphaFoldDB" id="A0AAN9IK17"/>
<protein>
    <submittedName>
        <fullName evidence="2">Uncharacterized protein</fullName>
    </submittedName>
</protein>
<dbReference type="Proteomes" id="UP001372338">
    <property type="component" value="Unassembled WGS sequence"/>
</dbReference>
<accession>A0AAN9IK17</accession>
<evidence type="ECO:0000313" key="3">
    <source>
        <dbReference type="Proteomes" id="UP001372338"/>
    </source>
</evidence>
<proteinExistence type="predicted"/>
<gene>
    <name evidence="2" type="ORF">RIF29_16741</name>
</gene>
<keyword evidence="3" id="KW-1185">Reference proteome</keyword>
<name>A0AAN9IK17_CROPI</name>
<feature type="transmembrane region" description="Helical" evidence="1">
    <location>
        <begin position="12"/>
        <end position="30"/>
    </location>
</feature>
<evidence type="ECO:0000313" key="2">
    <source>
        <dbReference type="EMBL" id="KAK7275621.1"/>
    </source>
</evidence>